<name>A0A0A9FFI3_ARUDO</name>
<protein>
    <submittedName>
        <fullName evidence="1">TPS4</fullName>
    </submittedName>
</protein>
<reference evidence="1" key="1">
    <citation type="submission" date="2014-09" db="EMBL/GenBank/DDBJ databases">
        <authorList>
            <person name="Magalhaes I.L.F."/>
            <person name="Oliveira U."/>
            <person name="Santos F.R."/>
            <person name="Vidigal T.H.D.A."/>
            <person name="Brescovit A.D."/>
            <person name="Santos A.J."/>
        </authorList>
    </citation>
    <scope>NUCLEOTIDE SEQUENCE</scope>
    <source>
        <tissue evidence="1">Shoot tissue taken approximately 20 cm above the soil surface</tissue>
    </source>
</reference>
<proteinExistence type="predicted"/>
<evidence type="ECO:0000313" key="1">
    <source>
        <dbReference type="EMBL" id="JAE08896.1"/>
    </source>
</evidence>
<sequence>MKNRLTLCNLLTLHRKQVVEG</sequence>
<reference evidence="1" key="2">
    <citation type="journal article" date="2015" name="Data Brief">
        <title>Shoot transcriptome of the giant reed, Arundo donax.</title>
        <authorList>
            <person name="Barrero R.A."/>
            <person name="Guerrero F.D."/>
            <person name="Moolhuijzen P."/>
            <person name="Goolsby J.A."/>
            <person name="Tidwell J."/>
            <person name="Bellgard S.E."/>
            <person name="Bellgard M.I."/>
        </authorList>
    </citation>
    <scope>NUCLEOTIDE SEQUENCE</scope>
    <source>
        <tissue evidence="1">Shoot tissue taken approximately 20 cm above the soil surface</tissue>
    </source>
</reference>
<dbReference type="AlphaFoldDB" id="A0A0A9FFI3"/>
<dbReference type="EMBL" id="GBRH01189000">
    <property type="protein sequence ID" value="JAE08896.1"/>
    <property type="molecule type" value="Transcribed_RNA"/>
</dbReference>
<organism evidence="1">
    <name type="scientific">Arundo donax</name>
    <name type="common">Giant reed</name>
    <name type="synonym">Donax arundinaceus</name>
    <dbReference type="NCBI Taxonomy" id="35708"/>
    <lineage>
        <taxon>Eukaryota</taxon>
        <taxon>Viridiplantae</taxon>
        <taxon>Streptophyta</taxon>
        <taxon>Embryophyta</taxon>
        <taxon>Tracheophyta</taxon>
        <taxon>Spermatophyta</taxon>
        <taxon>Magnoliopsida</taxon>
        <taxon>Liliopsida</taxon>
        <taxon>Poales</taxon>
        <taxon>Poaceae</taxon>
        <taxon>PACMAD clade</taxon>
        <taxon>Arundinoideae</taxon>
        <taxon>Arundineae</taxon>
        <taxon>Arundo</taxon>
    </lineage>
</organism>
<accession>A0A0A9FFI3</accession>